<sequence>MSFAASYAQLRSFIQHCKRSQLDALIKFTNLPRGGLKPDLQLRLLSYLDGAPNPVFISALNDLIRRTQNVETPTVLPAVPLDVAHPPTELHRPIYVPDVSAALPDSTTDSPMYLASLASSEFQQRLRETSSRSETLKRVGDEPDILPVDSWTATRVNSSAPATTNHNNPQMHVCPVTVSDCTNCPTTCSVPATKDHSYAVPNPPPAPLITLAGIDGCFRLPAILHGFRFQESPFFKEIDVLYPPQVITPTHIGFATGRRSYDRSLCLRFTADQAETITYHCRRTTADRMEFGIQVIMRFARLDPIFCEQLSKAYGLFAEQESSVAPPLQMSEDSLPVHLAIQVNGHPVQLPSLLPSNRPGMDGRRNPRPVNITQFLRVSPAMPNYIKLTWTHDYSSFVYSLVGVYLMHKRSPQQLCCLLKSRAFQNAETMKVGGKLKTTVYQKPTDTGTVLSYSSAHPKSVYASIVSSMFRRVRALCTEEIDRTAAQIEIANKLQEIGYPLELIRKLSPNSKESLQIPKTQMGSENRMRDAVDDDDDLVMPNTLPVQLLCPLSKCRIEVPVRGRHCSHVQCYDATTYLIINERKPSWNCPVCDKKVYYEDLMIDGLFLEVLNSKCTQDMDEVVFHEDGSWSVSENSSRVPKSSCPEDIRSSESQPTGRGNSPMGMLPTPNSVVSTLEPDSVGSCSTTTLGVSFTASSPTGSATSSTHGGATGSPGRSNNTNLLRTSPLKTDNTPSMEKKHTVQHSDTGPIIDLTCSDDEDTGPPVISFSASHSTATITISDEDSSLIGSPRPHSQIVNSCSAVLEYPMASYSAQPQTDSTNRSTVVTQPGPRSTTTYRPKTISNTALSKHGQLNSYPSPVNAVASASNVPLHVSQPFATGEANLHSRKRSNPSENPTPDRFANPSLRSRQTCNPSPQIPRPHPNISGGYPAKLTRSDHHPRETQAPLCYGPVTQNSRFNHQFGPLADTCPSTVYNRKPTHASMPPYDLADYDLPRVRGVATMDHFGLRHDSSTTGPWSEDRMINPMDVVSASSSCMHSRYSSTTSDLLLYPPRLHSQFDTRPSYLDDQRRLPYDDVSL</sequence>
<dbReference type="Pfam" id="PF26215">
    <property type="entry name" value="HTH_animal"/>
    <property type="match status" value="1"/>
</dbReference>
<dbReference type="RefSeq" id="XP_009168225.1">
    <property type="nucleotide sequence ID" value="XM_009169961.1"/>
</dbReference>
<feature type="domain" description="SP-RING-type" evidence="10">
    <location>
        <begin position="534"/>
        <end position="616"/>
    </location>
</feature>
<dbReference type="PANTHER" id="PTHR10782:SF94">
    <property type="entry name" value="SUPPRESSOR OF VARIEGATION 2-10, ISOFORM I"/>
    <property type="match status" value="1"/>
</dbReference>
<organism evidence="12 13">
    <name type="scientific">Opisthorchis viverrini</name>
    <name type="common">Southeast Asian liver fluke</name>
    <dbReference type="NCBI Taxonomy" id="6198"/>
    <lineage>
        <taxon>Eukaryota</taxon>
        <taxon>Metazoa</taxon>
        <taxon>Spiralia</taxon>
        <taxon>Lophotrochozoa</taxon>
        <taxon>Platyhelminthes</taxon>
        <taxon>Trematoda</taxon>
        <taxon>Digenea</taxon>
        <taxon>Opisthorchiida</taxon>
        <taxon>Opisthorchiata</taxon>
        <taxon>Opisthorchiidae</taxon>
        <taxon>Opisthorchis</taxon>
    </lineage>
</organism>
<dbReference type="GO" id="GO:0008270">
    <property type="term" value="F:zinc ion binding"/>
    <property type="evidence" value="ECO:0007669"/>
    <property type="project" value="UniProtKB-KW"/>
</dbReference>
<dbReference type="EMBL" id="KL596709">
    <property type="protein sequence ID" value="KER28002.1"/>
    <property type="molecule type" value="Genomic_DNA"/>
</dbReference>
<evidence type="ECO:0000259" key="11">
    <source>
        <dbReference type="PROSITE" id="PS51466"/>
    </source>
</evidence>
<evidence type="ECO:0008006" key="14">
    <source>
        <dbReference type="Google" id="ProtNLM"/>
    </source>
</evidence>
<proteinExistence type="inferred from homology"/>
<reference evidence="12 13" key="1">
    <citation type="submission" date="2013-11" db="EMBL/GenBank/DDBJ databases">
        <title>Opisthorchis viverrini - life in the bile duct.</title>
        <authorList>
            <person name="Young N.D."/>
            <person name="Nagarajan N."/>
            <person name="Lin S.J."/>
            <person name="Korhonen P.K."/>
            <person name="Jex A.R."/>
            <person name="Hall R.S."/>
            <person name="Safavi-Hemami H."/>
            <person name="Kaewkong W."/>
            <person name="Bertrand D."/>
            <person name="Gao S."/>
            <person name="Seet Q."/>
            <person name="Wongkham S."/>
            <person name="Teh B.T."/>
            <person name="Wongkham C."/>
            <person name="Intapan P.M."/>
            <person name="Maleewong W."/>
            <person name="Yang X."/>
            <person name="Hu M."/>
            <person name="Wang Z."/>
            <person name="Hofmann A."/>
            <person name="Sternberg P.W."/>
            <person name="Tan P."/>
            <person name="Wang J."/>
            <person name="Gasser R.B."/>
        </authorList>
    </citation>
    <scope>NUCLEOTIDE SEQUENCE [LARGE SCALE GENOMIC DNA]</scope>
</reference>
<dbReference type="Pfam" id="PF02891">
    <property type="entry name" value="zf-MIZ"/>
    <property type="match status" value="1"/>
</dbReference>
<accession>A0A074ZQA2</accession>
<dbReference type="Gene3D" id="3.30.40.10">
    <property type="entry name" value="Zinc/RING finger domain, C3HC4 (zinc finger)"/>
    <property type="match status" value="1"/>
</dbReference>
<dbReference type="PROSITE" id="PS51044">
    <property type="entry name" value="ZF_SP_RING"/>
    <property type="match status" value="1"/>
</dbReference>
<dbReference type="KEGG" id="ovi:T265_05050"/>
<dbReference type="InterPro" id="IPR013083">
    <property type="entry name" value="Znf_RING/FYVE/PHD"/>
</dbReference>
<keyword evidence="13" id="KW-1185">Reference proteome</keyword>
<evidence type="ECO:0000256" key="3">
    <source>
        <dbReference type="ARBA" id="ARBA00022679"/>
    </source>
</evidence>
<dbReference type="UniPathway" id="UPA00886"/>
<feature type="region of interest" description="Disordered" evidence="9">
    <location>
        <begin position="628"/>
        <end position="680"/>
    </location>
</feature>
<feature type="region of interest" description="Disordered" evidence="9">
    <location>
        <begin position="813"/>
        <end position="840"/>
    </location>
</feature>
<dbReference type="GeneID" id="20319232"/>
<feature type="compositionally biased region" description="Low complexity" evidence="9">
    <location>
        <begin position="695"/>
        <end position="708"/>
    </location>
</feature>
<dbReference type="GO" id="GO:0003712">
    <property type="term" value="F:transcription coregulator activity"/>
    <property type="evidence" value="ECO:0007669"/>
    <property type="project" value="TreeGrafter"/>
</dbReference>
<gene>
    <name evidence="12" type="ORF">T265_05050</name>
</gene>
<feature type="region of interest" description="Disordered" evidence="9">
    <location>
        <begin position="695"/>
        <end position="750"/>
    </location>
</feature>
<dbReference type="InterPro" id="IPR004181">
    <property type="entry name" value="Znf_MIZ"/>
</dbReference>
<dbReference type="PANTHER" id="PTHR10782">
    <property type="entry name" value="ZINC FINGER MIZ DOMAIN-CONTAINING PROTEIN"/>
    <property type="match status" value="1"/>
</dbReference>
<feature type="region of interest" description="Disordered" evidence="9">
    <location>
        <begin position="881"/>
        <end position="944"/>
    </location>
</feature>
<dbReference type="CDD" id="cd16650">
    <property type="entry name" value="SP-RING_PIAS-like"/>
    <property type="match status" value="1"/>
</dbReference>
<evidence type="ECO:0000313" key="12">
    <source>
        <dbReference type="EMBL" id="KER28002.1"/>
    </source>
</evidence>
<dbReference type="Gene3D" id="2.60.120.780">
    <property type="entry name" value="PINIT domain"/>
    <property type="match status" value="1"/>
</dbReference>
<keyword evidence="7" id="KW-0862">Zinc</keyword>
<dbReference type="CTD" id="20319232"/>
<dbReference type="GO" id="GO:0061665">
    <property type="term" value="F:SUMO ligase activity"/>
    <property type="evidence" value="ECO:0007669"/>
    <property type="project" value="TreeGrafter"/>
</dbReference>
<dbReference type="GO" id="GO:0016925">
    <property type="term" value="P:protein sumoylation"/>
    <property type="evidence" value="ECO:0007669"/>
    <property type="project" value="UniProtKB-UniPathway"/>
</dbReference>
<dbReference type="InterPro" id="IPR038654">
    <property type="entry name" value="PINIT_sf"/>
</dbReference>
<evidence type="ECO:0000256" key="7">
    <source>
        <dbReference type="ARBA" id="ARBA00022833"/>
    </source>
</evidence>
<evidence type="ECO:0000256" key="9">
    <source>
        <dbReference type="SAM" id="MobiDB-lite"/>
    </source>
</evidence>
<dbReference type="AlphaFoldDB" id="A0A074ZQA2"/>
<evidence type="ECO:0000256" key="1">
    <source>
        <dbReference type="ARBA" id="ARBA00004718"/>
    </source>
</evidence>
<dbReference type="Pfam" id="PF14324">
    <property type="entry name" value="PINIT"/>
    <property type="match status" value="1"/>
</dbReference>
<dbReference type="PROSITE" id="PS51466">
    <property type="entry name" value="PINIT"/>
    <property type="match status" value="1"/>
</dbReference>
<dbReference type="STRING" id="6198.A0A074ZQA2"/>
<dbReference type="GO" id="GO:0006357">
    <property type="term" value="P:regulation of transcription by RNA polymerase II"/>
    <property type="evidence" value="ECO:0007669"/>
    <property type="project" value="TreeGrafter"/>
</dbReference>
<dbReference type="OrthoDB" id="10263264at2759"/>
<feature type="compositionally biased region" description="Polar residues" evidence="9">
    <location>
        <begin position="630"/>
        <end position="640"/>
    </location>
</feature>
<dbReference type="Proteomes" id="UP000054324">
    <property type="component" value="Unassembled WGS sequence"/>
</dbReference>
<evidence type="ECO:0000259" key="10">
    <source>
        <dbReference type="PROSITE" id="PS51044"/>
    </source>
</evidence>
<evidence type="ECO:0000313" key="13">
    <source>
        <dbReference type="Proteomes" id="UP000054324"/>
    </source>
</evidence>
<evidence type="ECO:0000256" key="5">
    <source>
        <dbReference type="ARBA" id="ARBA00022771"/>
    </source>
</evidence>
<keyword evidence="5 8" id="KW-0863">Zinc-finger</keyword>
<dbReference type="InterPro" id="IPR058912">
    <property type="entry name" value="HTH_animal"/>
</dbReference>
<keyword evidence="4" id="KW-0479">Metal-binding</keyword>
<feature type="compositionally biased region" description="Polar residues" evidence="9">
    <location>
        <begin position="905"/>
        <end position="915"/>
    </location>
</feature>
<comment type="pathway">
    <text evidence="1">Protein modification; protein sumoylation.</text>
</comment>
<protein>
    <recommendedName>
        <fullName evidence="14">MIZ/SP-RING zinc finger</fullName>
    </recommendedName>
</protein>
<keyword evidence="3" id="KW-0808">Transferase</keyword>
<dbReference type="GO" id="GO:0000785">
    <property type="term" value="C:chromatin"/>
    <property type="evidence" value="ECO:0007669"/>
    <property type="project" value="TreeGrafter"/>
</dbReference>
<evidence type="ECO:0000256" key="4">
    <source>
        <dbReference type="ARBA" id="ARBA00022723"/>
    </source>
</evidence>
<dbReference type="InterPro" id="IPR023321">
    <property type="entry name" value="PINIT"/>
</dbReference>
<evidence type="ECO:0000256" key="2">
    <source>
        <dbReference type="ARBA" id="ARBA00005383"/>
    </source>
</evidence>
<comment type="similarity">
    <text evidence="2">Belongs to the PIAS family.</text>
</comment>
<keyword evidence="6" id="KW-0833">Ubl conjugation pathway</keyword>
<evidence type="ECO:0000256" key="8">
    <source>
        <dbReference type="PROSITE-ProRule" id="PRU00452"/>
    </source>
</evidence>
<feature type="domain" description="PINIT" evidence="11">
    <location>
        <begin position="200"/>
        <end position="410"/>
    </location>
</feature>
<evidence type="ECO:0000256" key="6">
    <source>
        <dbReference type="ARBA" id="ARBA00022786"/>
    </source>
</evidence>
<feature type="compositionally biased region" description="Polar residues" evidence="9">
    <location>
        <begin position="716"/>
        <end position="735"/>
    </location>
</feature>
<name>A0A074ZQA2_OPIVI</name>